<reference evidence="1 2" key="1">
    <citation type="submission" date="2012-10" db="EMBL/GenBank/DDBJ databases">
        <authorList>
            <person name="Harkins D.M."/>
            <person name="Durkin A.S."/>
            <person name="Brinkac L.M."/>
            <person name="Haft D.H."/>
            <person name="Selengut J.D."/>
            <person name="Sanka R."/>
            <person name="DePew J."/>
            <person name="Purushe J."/>
            <person name="Chanthongthip A."/>
            <person name="Lattana O."/>
            <person name="Phetsouvanh R."/>
            <person name="Newton P.N."/>
            <person name="Vinetz J.M."/>
            <person name="Sutton G.G."/>
            <person name="Nierman W.C."/>
            <person name="Fouts D.E."/>
        </authorList>
    </citation>
    <scope>NUCLEOTIDE SEQUENCE [LARGE SCALE GENOMIC DNA]</scope>
    <source>
        <strain evidence="1 2">UI 12758</strain>
    </source>
</reference>
<sequence length="239" mass="27654">MGAKSNIEWTEATWNPVTGCTKISAGCANCYAEVLTRRFEKDWGKFSEVKIHPFRLSIPQKKKNPTIFFVNSMSDLFHKDVPNEFILEVFKVMRENPQHTFQILTKRPERLVAMNKELIWTPNIWMGVSVENRKVYSRIDFLRKTGAIIKFLSVEPLLESVADIDLAGLNWVIVGGESGLKARPLQKNWVIEVLRTCRKEKVAFFFKQWGGRNKKLAGRLLNGREYNEMPILPKIKKVI</sequence>
<dbReference type="AlphaFoldDB" id="A0A0E2D556"/>
<dbReference type="InterPro" id="IPR011101">
    <property type="entry name" value="DUF5131"/>
</dbReference>
<name>A0A0E2D556_LEPIR</name>
<dbReference type="Proteomes" id="UP000001340">
    <property type="component" value="Unassembled WGS sequence"/>
</dbReference>
<dbReference type="Pfam" id="PF07505">
    <property type="entry name" value="DUF5131"/>
    <property type="match status" value="1"/>
</dbReference>
<evidence type="ECO:0000313" key="1">
    <source>
        <dbReference type="EMBL" id="EKR55137.1"/>
    </source>
</evidence>
<comment type="caution">
    <text evidence="1">The sequence shown here is derived from an EMBL/GenBank/DDBJ whole genome shotgun (WGS) entry which is preliminary data.</text>
</comment>
<accession>A0A0E2D556</accession>
<dbReference type="EMBL" id="AHNR02000036">
    <property type="protein sequence ID" value="EKR55137.1"/>
    <property type="molecule type" value="Genomic_DNA"/>
</dbReference>
<organism evidence="1 2">
    <name type="scientific">Leptospira interrogans str. UI 12758</name>
    <dbReference type="NCBI Taxonomy" id="1049938"/>
    <lineage>
        <taxon>Bacteria</taxon>
        <taxon>Pseudomonadati</taxon>
        <taxon>Spirochaetota</taxon>
        <taxon>Spirochaetia</taxon>
        <taxon>Leptospirales</taxon>
        <taxon>Leptospiraceae</taxon>
        <taxon>Leptospira</taxon>
    </lineage>
</organism>
<protein>
    <submittedName>
        <fullName evidence="1">Phage protein Gp37/Gp68</fullName>
    </submittedName>
</protein>
<dbReference type="RefSeq" id="WP_000501019.1">
    <property type="nucleotide sequence ID" value="NZ_AHNR02000036.1"/>
</dbReference>
<gene>
    <name evidence="1" type="ORF">LEP1GSC105_2594</name>
</gene>
<proteinExistence type="predicted"/>
<evidence type="ECO:0000313" key="2">
    <source>
        <dbReference type="Proteomes" id="UP000001340"/>
    </source>
</evidence>